<feature type="compositionally biased region" description="Low complexity" evidence="1">
    <location>
        <begin position="14"/>
        <end position="23"/>
    </location>
</feature>
<feature type="transmembrane region" description="Helical" evidence="2">
    <location>
        <begin position="80"/>
        <end position="105"/>
    </location>
</feature>
<reference evidence="3 4" key="1">
    <citation type="submission" date="2019-02" db="EMBL/GenBank/DDBJ databases">
        <title>Draft genome sequences of novel Actinobacteria.</title>
        <authorList>
            <person name="Sahin N."/>
            <person name="Ay H."/>
            <person name="Saygin H."/>
        </authorList>
    </citation>
    <scope>NUCLEOTIDE SEQUENCE [LARGE SCALE GENOMIC DNA]</scope>
    <source>
        <strain evidence="3 4">8K307</strain>
    </source>
</reference>
<proteinExistence type="predicted"/>
<sequence>MSEPEAPTPPAEPNPYATPATTPAMPPPSYDEHRAATAQQPYPQFGAYAQYGGQPQQPYGPPNPWPVTPQPERIQGTNGFAVATLVFGIIGGIPLAIIFGVIALGRTANGRQQGRGMAVAGLVCAGLWLTGMVAAGVYAAVAEPDRDDSGRITEEGELSTYDVEIGDCLNGLRDVEADAAITSLPAVPCTEPHEGEVYASFELTGDDYPGVDGIVAQGDERCAEALLTYSTRAYEDQNVGLFYLYPDELGWPQDRTMVCIAVALEGTLTGSLTERPGT</sequence>
<dbReference type="AlphaFoldDB" id="A0A4R5ACU9"/>
<evidence type="ECO:0008006" key="5">
    <source>
        <dbReference type="Google" id="ProtNLM"/>
    </source>
</evidence>
<dbReference type="RefSeq" id="WP_132104035.1">
    <property type="nucleotide sequence ID" value="NZ_SMLB01000019.1"/>
</dbReference>
<organism evidence="3 4">
    <name type="scientific">Jiangella aurantiaca</name>
    <dbReference type="NCBI Taxonomy" id="2530373"/>
    <lineage>
        <taxon>Bacteria</taxon>
        <taxon>Bacillati</taxon>
        <taxon>Actinomycetota</taxon>
        <taxon>Actinomycetes</taxon>
        <taxon>Jiangellales</taxon>
        <taxon>Jiangellaceae</taxon>
        <taxon>Jiangella</taxon>
    </lineage>
</organism>
<feature type="compositionally biased region" description="Low complexity" evidence="1">
    <location>
        <begin position="46"/>
        <end position="57"/>
    </location>
</feature>
<feature type="compositionally biased region" description="Pro residues" evidence="1">
    <location>
        <begin position="1"/>
        <end position="13"/>
    </location>
</feature>
<feature type="region of interest" description="Disordered" evidence="1">
    <location>
        <begin position="46"/>
        <end position="65"/>
    </location>
</feature>
<dbReference type="EMBL" id="SMLB01000019">
    <property type="protein sequence ID" value="TDD68644.1"/>
    <property type="molecule type" value="Genomic_DNA"/>
</dbReference>
<evidence type="ECO:0000313" key="4">
    <source>
        <dbReference type="Proteomes" id="UP000295217"/>
    </source>
</evidence>
<feature type="region of interest" description="Disordered" evidence="1">
    <location>
        <begin position="1"/>
        <end position="37"/>
    </location>
</feature>
<evidence type="ECO:0000256" key="2">
    <source>
        <dbReference type="SAM" id="Phobius"/>
    </source>
</evidence>
<evidence type="ECO:0000313" key="3">
    <source>
        <dbReference type="EMBL" id="TDD68644.1"/>
    </source>
</evidence>
<gene>
    <name evidence="3" type="ORF">E1262_15465</name>
</gene>
<keyword evidence="4" id="KW-1185">Reference proteome</keyword>
<feature type="transmembrane region" description="Helical" evidence="2">
    <location>
        <begin position="117"/>
        <end position="141"/>
    </location>
</feature>
<accession>A0A4R5ACU9</accession>
<keyword evidence="2" id="KW-0812">Transmembrane</keyword>
<dbReference type="Proteomes" id="UP000295217">
    <property type="component" value="Unassembled WGS sequence"/>
</dbReference>
<protein>
    <recommendedName>
        <fullName evidence="5">DUF4190 domain-containing protein</fullName>
    </recommendedName>
</protein>
<keyword evidence="2" id="KW-0472">Membrane</keyword>
<comment type="caution">
    <text evidence="3">The sequence shown here is derived from an EMBL/GenBank/DDBJ whole genome shotgun (WGS) entry which is preliminary data.</text>
</comment>
<dbReference type="OrthoDB" id="3628931at2"/>
<evidence type="ECO:0000256" key="1">
    <source>
        <dbReference type="SAM" id="MobiDB-lite"/>
    </source>
</evidence>
<name>A0A4R5ACU9_9ACTN</name>
<keyword evidence="2" id="KW-1133">Transmembrane helix</keyword>